<keyword evidence="8" id="KW-1185">Reference proteome</keyword>
<evidence type="ECO:0000256" key="4">
    <source>
        <dbReference type="ARBA" id="ARBA00023034"/>
    </source>
</evidence>
<evidence type="ECO:0000256" key="2">
    <source>
        <dbReference type="ARBA" id="ARBA00010988"/>
    </source>
</evidence>
<gene>
    <name evidence="9" type="primary">LOC106807037</name>
</gene>
<feature type="region of interest" description="Disordered" evidence="7">
    <location>
        <begin position="1"/>
        <end position="46"/>
    </location>
</feature>
<evidence type="ECO:0000256" key="1">
    <source>
        <dbReference type="ARBA" id="ARBA00004202"/>
    </source>
</evidence>
<protein>
    <recommendedName>
        <fullName evidence="6">Caveolin</fullName>
    </recommendedName>
</protein>
<dbReference type="GeneID" id="106807037"/>
<reference evidence="9" key="1">
    <citation type="submission" date="2025-08" db="UniProtKB">
        <authorList>
            <consortium name="RefSeq"/>
        </authorList>
    </citation>
    <scope>IDENTIFICATION</scope>
</reference>
<sequence>MMTEETAQSTTPIFEKPHVTNVDDGAEEGEKKTQKNASKWTVKGEEPKSWPLGDTVLDIHERDPNMINQYAKTLFGDIFAEPEPTTFSFDAIWRLSFTVFTVSEGVVIYRYSGALSTPAGGRVWLGILLAMHVP</sequence>
<comment type="similarity">
    <text evidence="2 6">Belongs to the caveolin family.</text>
</comment>
<dbReference type="PANTHER" id="PTHR10844">
    <property type="entry name" value="CAVEOLIN"/>
    <property type="match status" value="1"/>
</dbReference>
<evidence type="ECO:0000256" key="5">
    <source>
        <dbReference type="ARBA" id="ARBA00023136"/>
    </source>
</evidence>
<dbReference type="InterPro" id="IPR001612">
    <property type="entry name" value="Caveolin"/>
</dbReference>
<evidence type="ECO:0000313" key="9">
    <source>
        <dbReference type="RefSeq" id="XP_014664738.1"/>
    </source>
</evidence>
<evidence type="ECO:0000256" key="6">
    <source>
        <dbReference type="RuleBase" id="RU000680"/>
    </source>
</evidence>
<proteinExistence type="inferred from homology"/>
<dbReference type="Proteomes" id="UP000695022">
    <property type="component" value="Unplaced"/>
</dbReference>
<comment type="subcellular location">
    <subcellularLocation>
        <location evidence="1 6">Cell membrane</location>
        <topology evidence="1 6">Peripheral membrane protein</topology>
    </subcellularLocation>
    <subcellularLocation>
        <location evidence="6">Golgi apparatus membrane</location>
        <topology evidence="6">Peripheral membrane protein</topology>
    </subcellularLocation>
    <subcellularLocation>
        <location evidence="6">Membrane</location>
        <location evidence="6">Caveola</location>
        <topology evidence="6">Peripheral membrane protein</topology>
    </subcellularLocation>
</comment>
<keyword evidence="5 6" id="KW-0472">Membrane</keyword>
<organism evidence="8 9">
    <name type="scientific">Priapulus caudatus</name>
    <name type="common">Priapulid worm</name>
    <dbReference type="NCBI Taxonomy" id="37621"/>
    <lineage>
        <taxon>Eukaryota</taxon>
        <taxon>Metazoa</taxon>
        <taxon>Ecdysozoa</taxon>
        <taxon>Scalidophora</taxon>
        <taxon>Priapulida</taxon>
        <taxon>Priapulimorpha</taxon>
        <taxon>Priapulimorphida</taxon>
        <taxon>Priapulidae</taxon>
        <taxon>Priapulus</taxon>
    </lineage>
</organism>
<evidence type="ECO:0000256" key="7">
    <source>
        <dbReference type="SAM" id="MobiDB-lite"/>
    </source>
</evidence>
<accession>A0ABM1DXR7</accession>
<comment type="function">
    <text evidence="6">May act as a scaffolding protein within caveolar membranes. Interacts directly with G-protein alpha subunits and can functionally regulate their activity.</text>
</comment>
<feature type="compositionally biased region" description="Polar residues" evidence="7">
    <location>
        <begin position="1"/>
        <end position="12"/>
    </location>
</feature>
<keyword evidence="4 6" id="KW-0333">Golgi apparatus</keyword>
<evidence type="ECO:0000256" key="3">
    <source>
        <dbReference type="ARBA" id="ARBA00022475"/>
    </source>
</evidence>
<dbReference type="Pfam" id="PF01146">
    <property type="entry name" value="Caveolin"/>
    <property type="match status" value="1"/>
</dbReference>
<dbReference type="RefSeq" id="XP_014664738.1">
    <property type="nucleotide sequence ID" value="XM_014809252.1"/>
</dbReference>
<name>A0ABM1DXR7_PRICU</name>
<evidence type="ECO:0000313" key="8">
    <source>
        <dbReference type="Proteomes" id="UP000695022"/>
    </source>
</evidence>
<keyword evidence="3 6" id="KW-1003">Cell membrane</keyword>
<dbReference type="PANTHER" id="PTHR10844:SF19">
    <property type="entry name" value="CAVEOLIN-2"/>
    <property type="match status" value="1"/>
</dbReference>